<evidence type="ECO:0000313" key="3">
    <source>
        <dbReference type="Proteomes" id="UP000698335"/>
    </source>
</evidence>
<comment type="caution">
    <text evidence="2">The sequence shown here is derived from an EMBL/GenBank/DDBJ whole genome shotgun (WGS) entry which is preliminary data.</text>
</comment>
<accession>A0A930W4Z7</accession>
<dbReference type="Pfam" id="PF17956">
    <property type="entry name" value="NAPRTase_C"/>
    <property type="match status" value="1"/>
</dbReference>
<sequence>PGIQSIRRYYDMSGCPIGDMIYDEAVLLAQNVETSAVVTDILDPYSTHKLAGTSQELMVRVVADGTRTKEAETIEVARERCHDALMHLDPAYTRFLNPQVYTVGLEQGLAKLRHELAVEHACAVTTTSE</sequence>
<protein>
    <submittedName>
        <fullName evidence="2">Nicotinate phosphoribosyltransferase</fullName>
    </submittedName>
</protein>
<gene>
    <name evidence="2" type="ORF">HXK26_07780</name>
</gene>
<dbReference type="Proteomes" id="UP000698335">
    <property type="component" value="Unassembled WGS sequence"/>
</dbReference>
<organism evidence="2 3">
    <name type="scientific">Lancefieldella rimae</name>
    <dbReference type="NCBI Taxonomy" id="1383"/>
    <lineage>
        <taxon>Bacteria</taxon>
        <taxon>Bacillati</taxon>
        <taxon>Actinomycetota</taxon>
        <taxon>Coriobacteriia</taxon>
        <taxon>Coriobacteriales</taxon>
        <taxon>Atopobiaceae</taxon>
        <taxon>Lancefieldella</taxon>
    </lineage>
</organism>
<name>A0A930W4Z7_9ACTN</name>
<feature type="non-terminal residue" evidence="2">
    <location>
        <position position="1"/>
    </location>
</feature>
<dbReference type="AlphaFoldDB" id="A0A930W4Z7"/>
<dbReference type="Gene3D" id="3.20.140.10">
    <property type="entry name" value="nicotinate phosphoribosyltransferase"/>
    <property type="match status" value="1"/>
</dbReference>
<dbReference type="GO" id="GO:0009435">
    <property type="term" value="P:NAD+ biosynthetic process"/>
    <property type="evidence" value="ECO:0007669"/>
    <property type="project" value="InterPro"/>
</dbReference>
<evidence type="ECO:0000313" key="2">
    <source>
        <dbReference type="EMBL" id="MBF4808577.1"/>
    </source>
</evidence>
<evidence type="ECO:0000259" key="1">
    <source>
        <dbReference type="Pfam" id="PF17956"/>
    </source>
</evidence>
<keyword evidence="2" id="KW-0808">Transferase</keyword>
<proteinExistence type="predicted"/>
<feature type="domain" description="Nicotinate phosphoribosyltransferase C-terminal" evidence="1">
    <location>
        <begin position="6"/>
        <end position="112"/>
    </location>
</feature>
<dbReference type="SUPFAM" id="SSF51690">
    <property type="entry name" value="Nicotinate/Quinolinate PRTase C-terminal domain-like"/>
    <property type="match status" value="1"/>
</dbReference>
<dbReference type="EMBL" id="JABZGW010000449">
    <property type="protein sequence ID" value="MBF4808577.1"/>
    <property type="molecule type" value="Genomic_DNA"/>
</dbReference>
<dbReference type="InterPro" id="IPR041619">
    <property type="entry name" value="NAPRTase_C"/>
</dbReference>
<dbReference type="InterPro" id="IPR036068">
    <property type="entry name" value="Nicotinate_pribotase-like_C"/>
</dbReference>
<keyword evidence="2" id="KW-0328">Glycosyltransferase</keyword>
<dbReference type="GO" id="GO:0016757">
    <property type="term" value="F:glycosyltransferase activity"/>
    <property type="evidence" value="ECO:0007669"/>
    <property type="project" value="UniProtKB-KW"/>
</dbReference>
<reference evidence="2" key="1">
    <citation type="submission" date="2020-04" db="EMBL/GenBank/DDBJ databases">
        <title>Deep metagenomics examines the oral microbiome during advanced dental caries in children, revealing novel taxa and co-occurrences with host molecules.</title>
        <authorList>
            <person name="Baker J.L."/>
            <person name="Morton J.T."/>
            <person name="Dinis M."/>
            <person name="Alvarez R."/>
            <person name="Tran N.C."/>
            <person name="Knight R."/>
            <person name="Edlund A."/>
        </authorList>
    </citation>
    <scope>NUCLEOTIDE SEQUENCE</scope>
    <source>
        <strain evidence="2">JCVI_38_bin.5</strain>
    </source>
</reference>